<comment type="caution">
    <text evidence="2">The sequence shown here is derived from an EMBL/GenBank/DDBJ whole genome shotgun (WGS) entry which is preliminary data.</text>
</comment>
<accession>A0A813KM74</accession>
<dbReference type="AlphaFoldDB" id="A0A813KM74"/>
<gene>
    <name evidence="2" type="ORF">PGLA2088_LOCUS34988</name>
</gene>
<name>A0A813KM74_POLGL</name>
<evidence type="ECO:0000313" key="2">
    <source>
        <dbReference type="EMBL" id="CAE8708571.1"/>
    </source>
</evidence>
<organism evidence="2 3">
    <name type="scientific">Polarella glacialis</name>
    <name type="common">Dinoflagellate</name>
    <dbReference type="NCBI Taxonomy" id="89957"/>
    <lineage>
        <taxon>Eukaryota</taxon>
        <taxon>Sar</taxon>
        <taxon>Alveolata</taxon>
        <taxon>Dinophyceae</taxon>
        <taxon>Suessiales</taxon>
        <taxon>Suessiaceae</taxon>
        <taxon>Polarella</taxon>
    </lineage>
</organism>
<reference evidence="2" key="1">
    <citation type="submission" date="2021-02" db="EMBL/GenBank/DDBJ databases">
        <authorList>
            <person name="Dougan E. K."/>
            <person name="Rhodes N."/>
            <person name="Thang M."/>
            <person name="Chan C."/>
        </authorList>
    </citation>
    <scope>NUCLEOTIDE SEQUENCE</scope>
</reference>
<feature type="compositionally biased region" description="Low complexity" evidence="1">
    <location>
        <begin position="675"/>
        <end position="706"/>
    </location>
</feature>
<evidence type="ECO:0000313" key="3">
    <source>
        <dbReference type="Proteomes" id="UP000626109"/>
    </source>
</evidence>
<dbReference type="SUPFAM" id="SSF53448">
    <property type="entry name" value="Nucleotide-diphospho-sugar transferases"/>
    <property type="match status" value="1"/>
</dbReference>
<evidence type="ECO:0000256" key="1">
    <source>
        <dbReference type="SAM" id="MobiDB-lite"/>
    </source>
</evidence>
<sequence length="763" mass="84165">AFVQLPLPGDAPVTGTERISATSVALGLDSGLLDLLTKLEQEPWNCFLYAGLSERLFQLAAKNSNNNNNNKASAAEASAVLQLAARAGEACLPMHKARRSDADSHTRLVFRRAIAELEAFVFPAKTKPWLASPRLTRAEPVHVMISCFGAYGAFAGPTLRSLFLHRSAPLHMYVVGDSPGHQSVQALVARLPSHLTEGVAWEFVSLWEDRGFLGQLARLPPQCLHTFMGHSAFARGVFIHNVLRDVKRVIYMDIGDVLVFADIVELWDQFELFSEAQLVGIASENGVGMKQGYHYGGAEGEAWINTGILLLDLEKQRKGHFELELLRTAWAEEKACALADMSLLGWLLQRNPDWRYHLSSLWHYMPSAHWKASEYDVSWVNRSWPPELRGLQLFPGLLGPSDMEHPCPMWYEVLGEATNALAYEHTANGDKGRETIRLMVEDSKLDHLAPNPWNSDSFTADCTCGARVRLVHFVSRYKWLPWARKLLAYWGDGDPPPPVGQGSSSKYARSQLAVDSVGLGDRLVTSLCEVQLQAQRRGLAPKNQEECESEQRLQVQGRQGKSCHVGNTIRARYPVNGEYYVGRLAQIRQASNDVVVDWRDGGSRARVVPLSDVFVMQGNGSDDPDYIPEPAASDIPCTTALTYVHLDVGLPGSEASGSFCAPAVCLAGGEPGEGNNKNNNNNNIKNNNKNNNNDNNNDNYNDNNNNPPERLTLLRAAAWDEFLRSQLLESSRCSSAGPVPPELAATSLGAAAPASDLWLRRVR</sequence>
<dbReference type="PANTHER" id="PTHR20916:SF18">
    <property type="entry name" value="IPT_TIG DOMAIN-CONTAINING PROTEIN"/>
    <property type="match status" value="1"/>
</dbReference>
<feature type="region of interest" description="Disordered" evidence="1">
    <location>
        <begin position="671"/>
        <end position="709"/>
    </location>
</feature>
<dbReference type="InterPro" id="IPR029044">
    <property type="entry name" value="Nucleotide-diphossugar_trans"/>
</dbReference>
<dbReference type="EMBL" id="CAJNNW010031713">
    <property type="protein sequence ID" value="CAE8708571.1"/>
    <property type="molecule type" value="Genomic_DNA"/>
</dbReference>
<dbReference type="PANTHER" id="PTHR20916">
    <property type="entry name" value="CYSTEINE AND GLYCINE-RICH PROTEIN 2 BINDING PROTEIN"/>
    <property type="match status" value="1"/>
</dbReference>
<feature type="non-terminal residue" evidence="2">
    <location>
        <position position="763"/>
    </location>
</feature>
<dbReference type="Proteomes" id="UP000626109">
    <property type="component" value="Unassembled WGS sequence"/>
</dbReference>
<proteinExistence type="predicted"/>
<protein>
    <submittedName>
        <fullName evidence="2">Uncharacterized protein</fullName>
    </submittedName>
</protein>
<dbReference type="Gene3D" id="3.90.550.10">
    <property type="entry name" value="Spore Coat Polysaccharide Biosynthesis Protein SpsA, Chain A"/>
    <property type="match status" value="1"/>
</dbReference>